<proteinExistence type="predicted"/>
<dbReference type="InterPro" id="IPR052446">
    <property type="entry name" value="B-cell_PI3K-Signaling_Adptrs"/>
</dbReference>
<keyword evidence="4" id="KW-1185">Reference proteome</keyword>
<dbReference type="EnsemblMetazoa" id="CLYHEMT020362.1">
    <property type="protein sequence ID" value="CLYHEMP020362.1"/>
    <property type="gene ID" value="CLYHEMG020362"/>
</dbReference>
<dbReference type="RefSeq" id="XP_066926775.1">
    <property type="nucleotide sequence ID" value="XM_067070674.1"/>
</dbReference>
<feature type="compositionally biased region" description="Low complexity" evidence="1">
    <location>
        <begin position="761"/>
        <end position="771"/>
    </location>
</feature>
<feature type="region of interest" description="Disordered" evidence="1">
    <location>
        <begin position="282"/>
        <end position="308"/>
    </location>
</feature>
<feature type="region of interest" description="Disordered" evidence="1">
    <location>
        <begin position="632"/>
        <end position="719"/>
    </location>
</feature>
<dbReference type="GO" id="GO:0005102">
    <property type="term" value="F:signaling receptor binding"/>
    <property type="evidence" value="ECO:0007669"/>
    <property type="project" value="TreeGrafter"/>
</dbReference>
<feature type="compositionally biased region" description="Pro residues" evidence="1">
    <location>
        <begin position="476"/>
        <end position="486"/>
    </location>
</feature>
<dbReference type="AlphaFoldDB" id="A0A7M6DPI6"/>
<dbReference type="Proteomes" id="UP000594262">
    <property type="component" value="Unplaced"/>
</dbReference>
<organism evidence="3 4">
    <name type="scientific">Clytia hemisphaerica</name>
    <dbReference type="NCBI Taxonomy" id="252671"/>
    <lineage>
        <taxon>Eukaryota</taxon>
        <taxon>Metazoa</taxon>
        <taxon>Cnidaria</taxon>
        <taxon>Hydrozoa</taxon>
        <taxon>Hydroidolina</taxon>
        <taxon>Leptothecata</taxon>
        <taxon>Obeliida</taxon>
        <taxon>Clytiidae</taxon>
        <taxon>Clytia</taxon>
    </lineage>
</organism>
<sequence length="802" mass="89886">MMEKTASFDASQETGYDVVVVVPSTVVSNTCQECIILFNAPLPRNIDFFVKFASPHKTSFVKAERLNDTAMKFQTPYNFPTGACKISIHNKSNKNLLCRYKEDFLFESNLEAVHSILQTVSDPISFMADALDVENDDGIAIDFTLEKIFKANRPPNFHLLKDKETDLNIYTSELHHSRNPTLLHFAARYNLVRLCLALSDSPGGKEALNLQNLDGLYPHNLAEQCKNDSLARLLVEAKDNDASTSQRGSKCADEIYEQMSPELFKHYKQVKKTFVFSKDAQSFDSASSDPYGGVGVDEDDDEDGGEYEDMELNNNISAPNSRESSLKAFGFPQLSTRSCSVPDIAKGLQGPAQSNGQVKPMNPLLDELRRRNDIKRTSAPVITPLPRGFNTRAGLPNGTKPVYKKQLSIEEIDHVSSTTPPNDDIYDIPTSRPSQLFPAPPPWVANSNAQTTANHNRPQQFYNHNDKKGADEIYDSPPPRKTPLPSPHVEQKPLPGMEIYDSPPIKPPQQPNMEIYDLPPNKTNAQFNDDIYDMPPPPKSAQPPGMEIYDSPPVKGHAQPNMEIYDMPPPKNTQQQPGMEIYDSPPVKGKLQQRLSGMEIYDSPSSRSSENGLYIPASNFLRDEIDDMYEVPPQRTLPTDMTSLKQNRLSQEQEGYETYDTPTKNSNHFIEDDTYEVPPRLSASTEELSFNPNLHNNRSPPKMPPSRLNAKRFSEPVLPQFSAADKARLIQRQQVAIQRNHGTAGTPQPPPSAPSIPPRNPTNKQQQQQSPNQPPQPLQRSPKFQRRPMNAPPLPPSRVPKR</sequence>
<dbReference type="PROSITE" id="PS51376">
    <property type="entry name" value="DBB"/>
    <property type="match status" value="1"/>
</dbReference>
<reference evidence="3" key="1">
    <citation type="submission" date="2021-01" db="UniProtKB">
        <authorList>
            <consortium name="EnsemblMetazoa"/>
        </authorList>
    </citation>
    <scope>IDENTIFICATION</scope>
</reference>
<dbReference type="InterPro" id="IPR017893">
    <property type="entry name" value="DBB_domain"/>
</dbReference>
<feature type="region of interest" description="Disordered" evidence="1">
    <location>
        <begin position="455"/>
        <end position="593"/>
    </location>
</feature>
<evidence type="ECO:0000313" key="3">
    <source>
        <dbReference type="EnsemblMetazoa" id="CLYHEMP020362.1"/>
    </source>
</evidence>
<feature type="domain" description="DBB" evidence="2">
    <location>
        <begin position="21"/>
        <end position="160"/>
    </location>
</feature>
<dbReference type="PANTHER" id="PTHR16267:SF11">
    <property type="entry name" value="STUMPS, ISOFORM E"/>
    <property type="match status" value="1"/>
</dbReference>
<feature type="region of interest" description="Disordered" evidence="1">
    <location>
        <begin position="731"/>
        <end position="802"/>
    </location>
</feature>
<dbReference type="GeneID" id="136814154"/>
<dbReference type="PANTHER" id="PTHR16267">
    <property type="entry name" value="BANK1/PIK3AP1 FAMILY MEMBER"/>
    <property type="match status" value="1"/>
</dbReference>
<protein>
    <recommendedName>
        <fullName evidence="2">DBB domain-containing protein</fullName>
    </recommendedName>
</protein>
<evidence type="ECO:0000313" key="4">
    <source>
        <dbReference type="Proteomes" id="UP000594262"/>
    </source>
</evidence>
<feature type="compositionally biased region" description="Acidic residues" evidence="1">
    <location>
        <begin position="296"/>
        <end position="308"/>
    </location>
</feature>
<feature type="compositionally biased region" description="Pro residues" evidence="1">
    <location>
        <begin position="747"/>
        <end position="760"/>
    </location>
</feature>
<name>A0A7M6DPI6_9CNID</name>
<dbReference type="SMART" id="SM01282">
    <property type="entry name" value="DBB"/>
    <property type="match status" value="1"/>
</dbReference>
<evidence type="ECO:0000259" key="2">
    <source>
        <dbReference type="PROSITE" id="PS51376"/>
    </source>
</evidence>
<feature type="compositionally biased region" description="Polar residues" evidence="1">
    <location>
        <begin position="682"/>
        <end position="699"/>
    </location>
</feature>
<feature type="compositionally biased region" description="Polar residues" evidence="1">
    <location>
        <begin position="636"/>
        <end position="653"/>
    </location>
</feature>
<evidence type="ECO:0000256" key="1">
    <source>
        <dbReference type="SAM" id="MobiDB-lite"/>
    </source>
</evidence>
<dbReference type="Pfam" id="PF14545">
    <property type="entry name" value="DBB"/>
    <property type="match status" value="1"/>
</dbReference>
<feature type="compositionally biased region" description="Polar residues" evidence="1">
    <location>
        <begin position="731"/>
        <end position="746"/>
    </location>
</feature>
<dbReference type="OrthoDB" id="5969512at2759"/>
<accession>A0A7M6DPI6</accession>
<feature type="compositionally biased region" description="Pro residues" evidence="1">
    <location>
        <begin position="790"/>
        <end position="802"/>
    </location>
</feature>